<dbReference type="RefSeq" id="WP_206722076.1">
    <property type="nucleotide sequence ID" value="NZ_CP071090.1"/>
</dbReference>
<accession>A0ABX7NPY5</accession>
<evidence type="ECO:0000259" key="6">
    <source>
        <dbReference type="SMART" id="SM00235"/>
    </source>
</evidence>
<dbReference type="InterPro" id="IPR024079">
    <property type="entry name" value="MetalloPept_cat_dom_sf"/>
</dbReference>
<protein>
    <submittedName>
        <fullName evidence="7">Pre-peptidase C-terminal domain-containing protein</fullName>
    </submittedName>
</protein>
<keyword evidence="4" id="KW-0862">Zinc</keyword>
<evidence type="ECO:0000256" key="1">
    <source>
        <dbReference type="ARBA" id="ARBA00022670"/>
    </source>
</evidence>
<keyword evidence="2" id="KW-0479">Metal-binding</keyword>
<feature type="region of interest" description="Disordered" evidence="5">
    <location>
        <begin position="270"/>
        <end position="289"/>
    </location>
</feature>
<evidence type="ECO:0000256" key="4">
    <source>
        <dbReference type="ARBA" id="ARBA00022833"/>
    </source>
</evidence>
<feature type="domain" description="Peptidase metallopeptidase" evidence="6">
    <location>
        <begin position="90"/>
        <end position="248"/>
    </location>
</feature>
<evidence type="ECO:0000313" key="7">
    <source>
        <dbReference type="EMBL" id="QSQ20496.1"/>
    </source>
</evidence>
<organism evidence="7 8">
    <name type="scientific">Pyxidicoccus parkwayensis</name>
    <dbReference type="NCBI Taxonomy" id="2813578"/>
    <lineage>
        <taxon>Bacteria</taxon>
        <taxon>Pseudomonadati</taxon>
        <taxon>Myxococcota</taxon>
        <taxon>Myxococcia</taxon>
        <taxon>Myxococcales</taxon>
        <taxon>Cystobacterineae</taxon>
        <taxon>Myxococcaceae</taxon>
        <taxon>Pyxidicoccus</taxon>
    </lineage>
</organism>
<evidence type="ECO:0000256" key="5">
    <source>
        <dbReference type="SAM" id="MobiDB-lite"/>
    </source>
</evidence>
<dbReference type="Pfam" id="PF00413">
    <property type="entry name" value="Peptidase_M10"/>
    <property type="match status" value="1"/>
</dbReference>
<dbReference type="InterPro" id="IPR001818">
    <property type="entry name" value="Pept_M10_metallopeptidase"/>
</dbReference>
<dbReference type="SUPFAM" id="SSF55486">
    <property type="entry name" value="Metalloproteases ('zincins'), catalytic domain"/>
    <property type="match status" value="1"/>
</dbReference>
<dbReference type="EMBL" id="CP071090">
    <property type="protein sequence ID" value="QSQ20496.1"/>
    <property type="molecule type" value="Genomic_DNA"/>
</dbReference>
<reference evidence="7 8" key="1">
    <citation type="submission" date="2021-02" db="EMBL/GenBank/DDBJ databases">
        <title>De Novo genome assembly of isolated myxobacteria.</title>
        <authorList>
            <person name="Stevens D.C."/>
        </authorList>
    </citation>
    <scope>NUCLEOTIDE SEQUENCE [LARGE SCALE GENOMIC DNA]</scope>
    <source>
        <strain evidence="8">SCPEA02</strain>
    </source>
</reference>
<sequence length="487" mass="50958">MSQSKYVGALAGLALLAGCGGNDGSTNTEPEVIGQGMSYEQFLSTVYQEPDSGIFIVDGDTPISNEKLLREFYETYVKGGQLIVHTSGGVDAKWNDTQKKNITYCVSTTFGTNYSAAVTAMANATAAWEAAANVDFVYVSAQDASCTASNGNVVFDVRPVSSGGEYLARAFFPNDTRANRNVLIDLDSFGNVAPWTLTGILRHELGHTLGFRHEHTRPEAGATSCFEDSNWRALTTYDSASVMHYPQCNGTQTGDLVLTTKDIQGAQALYGAPGSTPPPTGGTPVTETKSGSVAASANVNYGPFSVVAGTELKVVMTGSGDPDLYVQFGAAPTTSSYACRPFQTGASETCTLTVPSGVTSAYVMVRGFTAASFSLTISYTKPGSSTGTPKTDTKTGTVASGSVTTLPAYTVLAGTTFKVVMTGSGDPDLYVRFGSAPTTSSYNCRPFQTGASETCELTVPAGQTSAYVQVRGYSSGTYTLNISYTAP</sequence>
<dbReference type="CDD" id="cd04279">
    <property type="entry name" value="ZnMc_MMP_like_1"/>
    <property type="match status" value="1"/>
</dbReference>
<dbReference type="Gene3D" id="2.60.120.380">
    <property type="match status" value="2"/>
</dbReference>
<proteinExistence type="predicted"/>
<dbReference type="PROSITE" id="PS51257">
    <property type="entry name" value="PROKAR_LIPOPROTEIN"/>
    <property type="match status" value="1"/>
</dbReference>
<dbReference type="InterPro" id="IPR007280">
    <property type="entry name" value="Peptidase_C_arc/bac"/>
</dbReference>
<evidence type="ECO:0000256" key="3">
    <source>
        <dbReference type="ARBA" id="ARBA00022801"/>
    </source>
</evidence>
<dbReference type="Gene3D" id="3.40.390.10">
    <property type="entry name" value="Collagenase (Catalytic Domain)"/>
    <property type="match status" value="1"/>
</dbReference>
<keyword evidence="3" id="KW-0378">Hydrolase</keyword>
<dbReference type="SMART" id="SM00235">
    <property type="entry name" value="ZnMc"/>
    <property type="match status" value="1"/>
</dbReference>
<dbReference type="InterPro" id="IPR006026">
    <property type="entry name" value="Peptidase_Metallo"/>
</dbReference>
<keyword evidence="8" id="KW-1185">Reference proteome</keyword>
<dbReference type="Pfam" id="PF04151">
    <property type="entry name" value="PPC"/>
    <property type="match status" value="2"/>
</dbReference>
<dbReference type="Proteomes" id="UP000662747">
    <property type="component" value="Chromosome"/>
</dbReference>
<evidence type="ECO:0000313" key="8">
    <source>
        <dbReference type="Proteomes" id="UP000662747"/>
    </source>
</evidence>
<evidence type="ECO:0000256" key="2">
    <source>
        <dbReference type="ARBA" id="ARBA00022723"/>
    </source>
</evidence>
<keyword evidence="1" id="KW-0645">Protease</keyword>
<gene>
    <name evidence="7" type="ORF">JY651_35400</name>
</gene>
<name>A0ABX7NPY5_9BACT</name>